<reference evidence="2 3" key="1">
    <citation type="submission" date="2023-02" db="EMBL/GenBank/DDBJ databases">
        <title>LHISI_Scaffold_Assembly.</title>
        <authorList>
            <person name="Stuart O.P."/>
            <person name="Cleave R."/>
            <person name="Magrath M.J.L."/>
            <person name="Mikheyev A.S."/>
        </authorList>
    </citation>
    <scope>NUCLEOTIDE SEQUENCE [LARGE SCALE GENOMIC DNA]</scope>
    <source>
        <strain evidence="2">Daus_M_001</strain>
        <tissue evidence="2">Leg muscle</tissue>
    </source>
</reference>
<accession>A0ABQ9HM88</accession>
<evidence type="ECO:0000256" key="1">
    <source>
        <dbReference type="SAM" id="MobiDB-lite"/>
    </source>
</evidence>
<evidence type="ECO:0000313" key="2">
    <source>
        <dbReference type="EMBL" id="KAJ8885494.1"/>
    </source>
</evidence>
<feature type="compositionally biased region" description="Basic and acidic residues" evidence="1">
    <location>
        <begin position="1"/>
        <end position="11"/>
    </location>
</feature>
<sequence>MKGQGEARDPRGNPLTSGICQPKREGRCGAPSQNHDSILSPPRDAYLTQECEDGREEPTQIFQTILELDGASPMWLFPTPAREDYKLGTYIEDPELQKSHNHSPAIQIPRHSKETEADEHDINLVYGATWRSAVYMSVRVEDLLCYGPQASVFAHSFESFPPPLLLKTAVGCAADCAVIDKGIATGCAERCRGTFMVEVSSPMPISKFCVGIIDRTNVFKKGKTNMVQEESVKTKEKESRAEDSDINDVDSKSSASYGVNRERVLEDAERNAWPQRGDGCYSGALYQVIKQEAVLECKGEGNGRPRENPPISRIICMFSTSDNTGESTGN</sequence>
<proteinExistence type="predicted"/>
<feature type="region of interest" description="Disordered" evidence="1">
    <location>
        <begin position="227"/>
        <end position="260"/>
    </location>
</feature>
<gene>
    <name evidence="2" type="ORF">PR048_011692</name>
</gene>
<evidence type="ECO:0000313" key="3">
    <source>
        <dbReference type="Proteomes" id="UP001159363"/>
    </source>
</evidence>
<dbReference type="Proteomes" id="UP001159363">
    <property type="component" value="Chromosome X"/>
</dbReference>
<comment type="caution">
    <text evidence="2">The sequence shown here is derived from an EMBL/GenBank/DDBJ whole genome shotgun (WGS) entry which is preliminary data.</text>
</comment>
<dbReference type="EMBL" id="JARBHB010000004">
    <property type="protein sequence ID" value="KAJ8885494.1"/>
    <property type="molecule type" value="Genomic_DNA"/>
</dbReference>
<feature type="compositionally biased region" description="Basic and acidic residues" evidence="1">
    <location>
        <begin position="230"/>
        <end position="243"/>
    </location>
</feature>
<keyword evidence="3" id="KW-1185">Reference proteome</keyword>
<name>A0ABQ9HM88_9NEOP</name>
<protein>
    <submittedName>
        <fullName evidence="2">Uncharacterized protein</fullName>
    </submittedName>
</protein>
<organism evidence="2 3">
    <name type="scientific">Dryococelus australis</name>
    <dbReference type="NCBI Taxonomy" id="614101"/>
    <lineage>
        <taxon>Eukaryota</taxon>
        <taxon>Metazoa</taxon>
        <taxon>Ecdysozoa</taxon>
        <taxon>Arthropoda</taxon>
        <taxon>Hexapoda</taxon>
        <taxon>Insecta</taxon>
        <taxon>Pterygota</taxon>
        <taxon>Neoptera</taxon>
        <taxon>Polyneoptera</taxon>
        <taxon>Phasmatodea</taxon>
        <taxon>Verophasmatodea</taxon>
        <taxon>Anareolatae</taxon>
        <taxon>Phasmatidae</taxon>
        <taxon>Eurycanthinae</taxon>
        <taxon>Dryococelus</taxon>
    </lineage>
</organism>
<feature type="region of interest" description="Disordered" evidence="1">
    <location>
        <begin position="1"/>
        <end position="43"/>
    </location>
</feature>